<dbReference type="Pfam" id="PF13828">
    <property type="entry name" value="DUF4190"/>
    <property type="match status" value="1"/>
</dbReference>
<keyword evidence="2" id="KW-0812">Transmembrane</keyword>
<name>A0AAW7M2K3_9MICO</name>
<dbReference type="EMBL" id="JAUHQB010000003">
    <property type="protein sequence ID" value="MDN4483140.1"/>
    <property type="molecule type" value="Genomic_DNA"/>
</dbReference>
<feature type="domain" description="DUF4190" evidence="3">
    <location>
        <begin position="44"/>
        <end position="103"/>
    </location>
</feature>
<feature type="transmembrane region" description="Helical" evidence="2">
    <location>
        <begin position="88"/>
        <end position="116"/>
    </location>
</feature>
<comment type="caution">
    <text evidence="5">The sequence shown here is derived from an EMBL/GenBank/DDBJ whole genome shotgun (WGS) entry which is preliminary data.</text>
</comment>
<dbReference type="AlphaFoldDB" id="A0AAW7M2K3"/>
<sequence>MSTSAETPTPQRDVAAAPSPAPPPHATAPPGPYPPPPWRAKNWMGVTSLVLSLVGLVTGVTAIAGIVFGHLSLNAVAHGEADNRSVGLAGLVLGYILLGLSIVILVVVFGFVGWVVSQCAGPDPASWCTTP</sequence>
<feature type="region of interest" description="Disordered" evidence="1">
    <location>
        <begin position="1"/>
        <end position="36"/>
    </location>
</feature>
<evidence type="ECO:0000259" key="3">
    <source>
        <dbReference type="Pfam" id="PF13828"/>
    </source>
</evidence>
<feature type="transmembrane region" description="Helical" evidence="2">
    <location>
        <begin position="43"/>
        <end position="68"/>
    </location>
</feature>
<evidence type="ECO:0000256" key="1">
    <source>
        <dbReference type="SAM" id="MobiDB-lite"/>
    </source>
</evidence>
<evidence type="ECO:0000256" key="2">
    <source>
        <dbReference type="SAM" id="Phobius"/>
    </source>
</evidence>
<evidence type="ECO:0000313" key="4">
    <source>
        <dbReference type="EMBL" id="MDN4483140.1"/>
    </source>
</evidence>
<keyword evidence="6" id="KW-1185">Reference proteome</keyword>
<feature type="compositionally biased region" description="Pro residues" evidence="1">
    <location>
        <begin position="19"/>
        <end position="36"/>
    </location>
</feature>
<evidence type="ECO:0000313" key="6">
    <source>
        <dbReference type="Proteomes" id="UP001172737"/>
    </source>
</evidence>
<dbReference type="EMBL" id="JAUHPX010000002">
    <property type="protein sequence ID" value="MDN4487542.1"/>
    <property type="molecule type" value="Genomic_DNA"/>
</dbReference>
<dbReference type="Proteomes" id="UP001172756">
    <property type="component" value="Unassembled WGS sequence"/>
</dbReference>
<keyword evidence="2" id="KW-1133">Transmembrane helix</keyword>
<feature type="compositionally biased region" description="Polar residues" evidence="1">
    <location>
        <begin position="1"/>
        <end position="10"/>
    </location>
</feature>
<protein>
    <submittedName>
        <fullName evidence="5">DUF4190 domain-containing protein</fullName>
    </submittedName>
</protein>
<reference evidence="4 7" key="2">
    <citation type="submission" date="2023-06" db="EMBL/GenBank/DDBJ databases">
        <title>SYSU T0a273.</title>
        <authorList>
            <person name="Gao L."/>
            <person name="Fang B.-Z."/>
            <person name="Li W.-J."/>
        </authorList>
    </citation>
    <scope>NUCLEOTIDE SEQUENCE [LARGE SCALE GENOMIC DNA]</scope>
    <source>
        <strain evidence="4 7">SYSU T0a273</strain>
    </source>
</reference>
<evidence type="ECO:0000313" key="7">
    <source>
        <dbReference type="Proteomes" id="UP001172756"/>
    </source>
</evidence>
<proteinExistence type="predicted"/>
<keyword evidence="2" id="KW-0472">Membrane</keyword>
<dbReference type="InterPro" id="IPR025241">
    <property type="entry name" value="DUF4190"/>
</dbReference>
<evidence type="ECO:0000313" key="5">
    <source>
        <dbReference type="EMBL" id="MDN4487542.1"/>
    </source>
</evidence>
<reference evidence="5" key="1">
    <citation type="submission" date="2023-06" db="EMBL/GenBank/DDBJ databases">
        <title>Sysu t00039.</title>
        <authorList>
            <person name="Gao L."/>
            <person name="Fang B.-Z."/>
            <person name="Li W.-J."/>
        </authorList>
    </citation>
    <scope>NUCLEOTIDE SEQUENCE</scope>
    <source>
        <strain evidence="5">SYSU T00039</strain>
    </source>
</reference>
<accession>A0AAW7M2K3</accession>
<organism evidence="5 6">
    <name type="scientific">Demequina lignilytica</name>
    <dbReference type="NCBI Taxonomy" id="3051663"/>
    <lineage>
        <taxon>Bacteria</taxon>
        <taxon>Bacillati</taxon>
        <taxon>Actinomycetota</taxon>
        <taxon>Actinomycetes</taxon>
        <taxon>Micrococcales</taxon>
        <taxon>Demequinaceae</taxon>
        <taxon>Demequina</taxon>
    </lineage>
</organism>
<gene>
    <name evidence="4" type="ORF">QQ002_06275</name>
    <name evidence="5" type="ORF">QQX10_05080</name>
</gene>
<dbReference type="Proteomes" id="UP001172737">
    <property type="component" value="Unassembled WGS sequence"/>
</dbReference>
<dbReference type="RefSeq" id="WP_301118600.1">
    <property type="nucleotide sequence ID" value="NZ_JAUHPX010000002.1"/>
</dbReference>